<evidence type="ECO:0000313" key="1">
    <source>
        <dbReference type="EMBL" id="TCP21310.1"/>
    </source>
</evidence>
<dbReference type="AlphaFoldDB" id="A0A4R2NIT3"/>
<dbReference type="EMBL" id="SLXM01000021">
    <property type="protein sequence ID" value="TCP21310.1"/>
    <property type="molecule type" value="Genomic_DNA"/>
</dbReference>
<dbReference type="OrthoDB" id="1189234at2"/>
<sequence>MNEKDPNKKKEWTWYEAKYEMAEFILNRIINYKENYNKNGYSLPIWILEDAEKKESYSDKEELYLKYKWNEELDKMIESFNQILNYTLQFDEKLEYDEKKIQDGLNRFSKYYIHFWD</sequence>
<name>A0A4R2NIT3_9FLAO</name>
<dbReference type="Proteomes" id="UP000294564">
    <property type="component" value="Unassembled WGS sequence"/>
</dbReference>
<proteinExistence type="predicted"/>
<keyword evidence="2" id="KW-1185">Reference proteome</keyword>
<comment type="caution">
    <text evidence="1">The sequence shown here is derived from an EMBL/GenBank/DDBJ whole genome shotgun (WGS) entry which is preliminary data.</text>
</comment>
<accession>A0A4R2NIT3</accession>
<organism evidence="1 2">
    <name type="scientific">Tenacibaculum skagerrakense</name>
    <dbReference type="NCBI Taxonomy" id="186571"/>
    <lineage>
        <taxon>Bacteria</taxon>
        <taxon>Pseudomonadati</taxon>
        <taxon>Bacteroidota</taxon>
        <taxon>Flavobacteriia</taxon>
        <taxon>Flavobacteriales</taxon>
        <taxon>Flavobacteriaceae</taxon>
        <taxon>Tenacibaculum</taxon>
    </lineage>
</organism>
<protein>
    <submittedName>
        <fullName evidence="1">Uncharacterized protein</fullName>
    </submittedName>
</protein>
<reference evidence="1 2" key="1">
    <citation type="submission" date="2019-03" db="EMBL/GenBank/DDBJ databases">
        <title>Genomic Encyclopedia of Type Strains, Phase IV (KMG-IV): sequencing the most valuable type-strain genomes for metagenomic binning, comparative biology and taxonomic classification.</title>
        <authorList>
            <person name="Goeker M."/>
        </authorList>
    </citation>
    <scope>NUCLEOTIDE SEQUENCE [LARGE SCALE GENOMIC DNA]</scope>
    <source>
        <strain evidence="1 2">DSM 14836</strain>
    </source>
</reference>
<gene>
    <name evidence="1" type="ORF">EV195_1216</name>
</gene>
<evidence type="ECO:0000313" key="2">
    <source>
        <dbReference type="Proteomes" id="UP000294564"/>
    </source>
</evidence>
<dbReference type="RefSeq" id="WP_132796081.1">
    <property type="nucleotide sequence ID" value="NZ_SLXM01000021.1"/>
</dbReference>